<dbReference type="Gene3D" id="1.10.10.10">
    <property type="entry name" value="Winged helix-like DNA-binding domain superfamily/Winged helix DNA-binding domain"/>
    <property type="match status" value="1"/>
</dbReference>
<proteinExistence type="inferred from homology"/>
<dbReference type="InterPro" id="IPR036390">
    <property type="entry name" value="WH_DNA-bd_sf"/>
</dbReference>
<evidence type="ECO:0000313" key="7">
    <source>
        <dbReference type="Proteomes" id="UP000683139"/>
    </source>
</evidence>
<dbReference type="GO" id="GO:0005829">
    <property type="term" value="C:cytosol"/>
    <property type="evidence" value="ECO:0007669"/>
    <property type="project" value="TreeGrafter"/>
</dbReference>
<dbReference type="PANTHER" id="PTHR30419:SF25">
    <property type="entry name" value="HTH-TYPE TRANSCRIPTIONAL REGULATOR YTLI"/>
    <property type="match status" value="1"/>
</dbReference>
<evidence type="ECO:0000256" key="3">
    <source>
        <dbReference type="ARBA" id="ARBA00023125"/>
    </source>
</evidence>
<dbReference type="InterPro" id="IPR000847">
    <property type="entry name" value="LysR_HTH_N"/>
</dbReference>
<dbReference type="RefSeq" id="WP_213513000.1">
    <property type="nucleotide sequence ID" value="NZ_BOSE01000001.1"/>
</dbReference>
<dbReference type="SUPFAM" id="SSF46785">
    <property type="entry name" value="Winged helix' DNA-binding domain"/>
    <property type="match status" value="1"/>
</dbReference>
<evidence type="ECO:0000256" key="1">
    <source>
        <dbReference type="ARBA" id="ARBA00009437"/>
    </source>
</evidence>
<evidence type="ECO:0000259" key="5">
    <source>
        <dbReference type="PROSITE" id="PS50931"/>
    </source>
</evidence>
<dbReference type="PANTHER" id="PTHR30419">
    <property type="entry name" value="HTH-TYPE TRANSCRIPTIONAL REGULATOR YBHD"/>
    <property type="match status" value="1"/>
</dbReference>
<dbReference type="Gene3D" id="3.40.190.290">
    <property type="match status" value="1"/>
</dbReference>
<dbReference type="Pfam" id="PF00126">
    <property type="entry name" value="HTH_1"/>
    <property type="match status" value="1"/>
</dbReference>
<dbReference type="CDD" id="cd05466">
    <property type="entry name" value="PBP2_LTTR_substrate"/>
    <property type="match status" value="1"/>
</dbReference>
<dbReference type="InterPro" id="IPR050950">
    <property type="entry name" value="HTH-type_LysR_regulators"/>
</dbReference>
<evidence type="ECO:0000256" key="2">
    <source>
        <dbReference type="ARBA" id="ARBA00023015"/>
    </source>
</evidence>
<dbReference type="SUPFAM" id="SSF53850">
    <property type="entry name" value="Periplasmic binding protein-like II"/>
    <property type="match status" value="1"/>
</dbReference>
<keyword evidence="2" id="KW-0805">Transcription regulation</keyword>
<gene>
    <name evidence="6" type="ORF">J40TS1_04500</name>
</gene>
<dbReference type="EMBL" id="BOSE01000001">
    <property type="protein sequence ID" value="GIP14808.1"/>
    <property type="molecule type" value="Genomic_DNA"/>
</dbReference>
<keyword evidence="7" id="KW-1185">Reference proteome</keyword>
<keyword evidence="4" id="KW-0804">Transcription</keyword>
<keyword evidence="3" id="KW-0238">DNA-binding</keyword>
<name>A0A919YPW6_9BACL</name>
<accession>A0A919YPW6</accession>
<sequence length="295" mass="33397">MEIRLIKTFDAIVKYGNFQRAAEVLQYSQPTVTFQIKKLEDELGFKLFERGKTISLTNAGRLFHERTRKLLKEYDELNVVLHDYINGDAGFVRIGASEPTASSRLPAILRSFTEKKPNVQVQVRIQTTKELIRMLLEDEIDIAVCNHNDSHIDLTYIPLLKETFVLLLPEDHLLSKQENVSLKELSGETFLLTPGTCYFRMKIEEIISNKIGELQRSPIVVDGITVLKHFVQAGMGISLAPKVMVTDGLRGVVAKPINGLIEGPQLSIMTRKAPKNKITEELIEEIKRYAATYEA</sequence>
<organism evidence="6 7">
    <name type="scientific">Paenibacillus montaniterrae</name>
    <dbReference type="NCBI Taxonomy" id="429341"/>
    <lineage>
        <taxon>Bacteria</taxon>
        <taxon>Bacillati</taxon>
        <taxon>Bacillota</taxon>
        <taxon>Bacilli</taxon>
        <taxon>Bacillales</taxon>
        <taxon>Paenibacillaceae</taxon>
        <taxon>Paenibacillus</taxon>
    </lineage>
</organism>
<dbReference type="FunFam" id="1.10.10.10:FF:000001">
    <property type="entry name" value="LysR family transcriptional regulator"/>
    <property type="match status" value="1"/>
</dbReference>
<dbReference type="Pfam" id="PF03466">
    <property type="entry name" value="LysR_substrate"/>
    <property type="match status" value="1"/>
</dbReference>
<dbReference type="InterPro" id="IPR036388">
    <property type="entry name" value="WH-like_DNA-bd_sf"/>
</dbReference>
<dbReference type="PRINTS" id="PR00039">
    <property type="entry name" value="HTHLYSR"/>
</dbReference>
<dbReference type="PROSITE" id="PS50931">
    <property type="entry name" value="HTH_LYSR"/>
    <property type="match status" value="1"/>
</dbReference>
<evidence type="ECO:0000313" key="6">
    <source>
        <dbReference type="EMBL" id="GIP14808.1"/>
    </source>
</evidence>
<feature type="domain" description="HTH lysR-type" evidence="5">
    <location>
        <begin position="1"/>
        <end position="57"/>
    </location>
</feature>
<protein>
    <submittedName>
        <fullName evidence="6">LysR family transcriptional regulator</fullName>
    </submittedName>
</protein>
<dbReference type="Proteomes" id="UP000683139">
    <property type="component" value="Unassembled WGS sequence"/>
</dbReference>
<dbReference type="GO" id="GO:0003677">
    <property type="term" value="F:DNA binding"/>
    <property type="evidence" value="ECO:0007669"/>
    <property type="project" value="UniProtKB-KW"/>
</dbReference>
<dbReference type="GO" id="GO:0003700">
    <property type="term" value="F:DNA-binding transcription factor activity"/>
    <property type="evidence" value="ECO:0007669"/>
    <property type="project" value="InterPro"/>
</dbReference>
<dbReference type="AlphaFoldDB" id="A0A919YPW6"/>
<comment type="caution">
    <text evidence="6">The sequence shown here is derived from an EMBL/GenBank/DDBJ whole genome shotgun (WGS) entry which is preliminary data.</text>
</comment>
<reference evidence="6" key="1">
    <citation type="submission" date="2021-03" db="EMBL/GenBank/DDBJ databases">
        <title>Antimicrobial resistance genes in bacteria isolated from Japanese honey, and their potential for conferring macrolide and lincosamide resistance in the American foulbrood pathogen Paenibacillus larvae.</title>
        <authorList>
            <person name="Okamoto M."/>
            <person name="Kumagai M."/>
            <person name="Kanamori H."/>
            <person name="Takamatsu D."/>
        </authorList>
    </citation>
    <scope>NUCLEOTIDE SEQUENCE</scope>
    <source>
        <strain evidence="6">J40TS1</strain>
    </source>
</reference>
<comment type="similarity">
    <text evidence="1">Belongs to the LysR transcriptional regulatory family.</text>
</comment>
<dbReference type="InterPro" id="IPR005119">
    <property type="entry name" value="LysR_subst-bd"/>
</dbReference>
<evidence type="ECO:0000256" key="4">
    <source>
        <dbReference type="ARBA" id="ARBA00023163"/>
    </source>
</evidence>